<dbReference type="Proteomes" id="UP000024635">
    <property type="component" value="Unassembled WGS sequence"/>
</dbReference>
<organism evidence="2 3">
    <name type="scientific">Ancylostoma ceylanicum</name>
    <dbReference type="NCBI Taxonomy" id="53326"/>
    <lineage>
        <taxon>Eukaryota</taxon>
        <taxon>Metazoa</taxon>
        <taxon>Ecdysozoa</taxon>
        <taxon>Nematoda</taxon>
        <taxon>Chromadorea</taxon>
        <taxon>Rhabditida</taxon>
        <taxon>Rhabditina</taxon>
        <taxon>Rhabditomorpha</taxon>
        <taxon>Strongyloidea</taxon>
        <taxon>Ancylostomatidae</taxon>
        <taxon>Ancylostomatinae</taxon>
        <taxon>Ancylostoma</taxon>
    </lineage>
</organism>
<dbReference type="AlphaFoldDB" id="A0A016SD57"/>
<keyword evidence="3" id="KW-1185">Reference proteome</keyword>
<name>A0A016SD57_9BILA</name>
<reference evidence="3" key="1">
    <citation type="journal article" date="2015" name="Nat. Genet.">
        <title>The genome and transcriptome of the zoonotic hookworm Ancylostoma ceylanicum identify infection-specific gene families.</title>
        <authorList>
            <person name="Schwarz E.M."/>
            <person name="Hu Y."/>
            <person name="Antoshechkin I."/>
            <person name="Miller M.M."/>
            <person name="Sternberg P.W."/>
            <person name="Aroian R.V."/>
        </authorList>
    </citation>
    <scope>NUCLEOTIDE SEQUENCE</scope>
    <source>
        <strain evidence="3">HY135</strain>
    </source>
</reference>
<evidence type="ECO:0000313" key="3">
    <source>
        <dbReference type="Proteomes" id="UP000024635"/>
    </source>
</evidence>
<proteinExistence type="predicted"/>
<accession>A0A016SD57</accession>
<dbReference type="EMBL" id="JARK01001581">
    <property type="protein sequence ID" value="EYB88540.1"/>
    <property type="molecule type" value="Genomic_DNA"/>
</dbReference>
<feature type="region of interest" description="Disordered" evidence="1">
    <location>
        <begin position="47"/>
        <end position="69"/>
    </location>
</feature>
<evidence type="ECO:0000313" key="2">
    <source>
        <dbReference type="EMBL" id="EYB88540.1"/>
    </source>
</evidence>
<evidence type="ECO:0000256" key="1">
    <source>
        <dbReference type="SAM" id="MobiDB-lite"/>
    </source>
</evidence>
<protein>
    <submittedName>
        <fullName evidence="2">Uncharacterized protein</fullName>
    </submittedName>
</protein>
<gene>
    <name evidence="2" type="primary">Acey_s0245.g3554</name>
    <name evidence="2" type="ORF">Y032_0245g3554</name>
</gene>
<sequence length="69" mass="7248">MFGGQDALHYRNHARLRIVGAGSAVRQAALTGLVDGRAVGLRSGERHVCGWQGDNDDGDDDDDVDGPSA</sequence>
<comment type="caution">
    <text evidence="2">The sequence shown here is derived from an EMBL/GenBank/DDBJ whole genome shotgun (WGS) entry which is preliminary data.</text>
</comment>
<feature type="compositionally biased region" description="Acidic residues" evidence="1">
    <location>
        <begin position="54"/>
        <end position="69"/>
    </location>
</feature>